<evidence type="ECO:0000313" key="2">
    <source>
        <dbReference type="Proteomes" id="UP000254084"/>
    </source>
</evidence>
<dbReference type="EMBL" id="UGUW01000004">
    <property type="protein sequence ID" value="SUD59800.1"/>
    <property type="molecule type" value="Genomic_DNA"/>
</dbReference>
<accession>A0A379K523</accession>
<proteinExistence type="predicted"/>
<evidence type="ECO:0000313" key="1">
    <source>
        <dbReference type="EMBL" id="SUD59800.1"/>
    </source>
</evidence>
<dbReference type="Proteomes" id="UP000254084">
    <property type="component" value="Unassembled WGS sequence"/>
</dbReference>
<reference evidence="1 2" key="1">
    <citation type="submission" date="2018-06" db="EMBL/GenBank/DDBJ databases">
        <authorList>
            <consortium name="Pathogen Informatics"/>
            <person name="Doyle S."/>
        </authorList>
    </citation>
    <scope>NUCLEOTIDE SEQUENCE [LARGE SCALE GENOMIC DNA]</scope>
    <source>
        <strain evidence="1 2">NCTC10860</strain>
    </source>
</reference>
<organism evidence="1 2">
    <name type="scientific">Ectopseudomonas oleovorans</name>
    <name type="common">Pseudomonas oleovorans</name>
    <dbReference type="NCBI Taxonomy" id="301"/>
    <lineage>
        <taxon>Bacteria</taxon>
        <taxon>Pseudomonadati</taxon>
        <taxon>Pseudomonadota</taxon>
        <taxon>Gammaproteobacteria</taxon>
        <taxon>Pseudomonadales</taxon>
        <taxon>Pseudomonadaceae</taxon>
        <taxon>Ectopseudomonas</taxon>
    </lineage>
</organism>
<dbReference type="AlphaFoldDB" id="A0A379K523"/>
<gene>
    <name evidence="1" type="ORF">NCTC10860_02111</name>
</gene>
<sequence>MRKVRWSRPGMGKRAGARVIYFNEHEGRIWLLTVYVKAKFDNLPAEFLKRLKDEVEHD</sequence>
<protein>
    <submittedName>
        <fullName evidence="1">Transcription repressor protein</fullName>
    </submittedName>
</protein>
<name>A0A379K523_ECTOL</name>